<sequence>MFVITLTYVVPVEDIDALMPGHLEWLDRYYADGTLLASGRRVPRTGGVILARADDRAALDAVLAEDPFHKAGAAGYDVVEFAPSRTAPGLEGLLPAT</sequence>
<evidence type="ECO:0000256" key="1">
    <source>
        <dbReference type="ARBA" id="ARBA00007689"/>
    </source>
</evidence>
<keyword evidence="4" id="KW-1185">Reference proteome</keyword>
<gene>
    <name evidence="3" type="ORF">B4N89_01670</name>
</gene>
<dbReference type="RefSeq" id="WP_078979043.1">
    <property type="nucleotide sequence ID" value="NZ_MWQN01000001.1"/>
</dbReference>
<dbReference type="SUPFAM" id="SSF54909">
    <property type="entry name" value="Dimeric alpha+beta barrel"/>
    <property type="match status" value="1"/>
</dbReference>
<evidence type="ECO:0000313" key="3">
    <source>
        <dbReference type="EMBL" id="OPC84744.1"/>
    </source>
</evidence>
<accession>A0A1T3P6Q1</accession>
<comment type="similarity">
    <text evidence="1">Belongs to the YciI family.</text>
</comment>
<comment type="caution">
    <text evidence="3">The sequence shown here is derived from an EMBL/GenBank/DDBJ whole genome shotgun (WGS) entry which is preliminary data.</text>
</comment>
<dbReference type="PANTHER" id="PTHR37828:SF1">
    <property type="entry name" value="YCII-RELATED DOMAIN-CONTAINING PROTEIN"/>
    <property type="match status" value="1"/>
</dbReference>
<feature type="domain" description="YCII-related" evidence="2">
    <location>
        <begin position="1"/>
        <end position="81"/>
    </location>
</feature>
<evidence type="ECO:0000313" key="4">
    <source>
        <dbReference type="Proteomes" id="UP000190037"/>
    </source>
</evidence>
<proteinExistence type="inferred from homology"/>
<organism evidence="3 4">
    <name type="scientific">Embleya scabrispora</name>
    <dbReference type="NCBI Taxonomy" id="159449"/>
    <lineage>
        <taxon>Bacteria</taxon>
        <taxon>Bacillati</taxon>
        <taxon>Actinomycetota</taxon>
        <taxon>Actinomycetes</taxon>
        <taxon>Kitasatosporales</taxon>
        <taxon>Streptomycetaceae</taxon>
        <taxon>Embleya</taxon>
    </lineage>
</organism>
<dbReference type="EMBL" id="MWQN01000001">
    <property type="protein sequence ID" value="OPC84744.1"/>
    <property type="molecule type" value="Genomic_DNA"/>
</dbReference>
<dbReference type="InterPro" id="IPR005545">
    <property type="entry name" value="YCII"/>
</dbReference>
<evidence type="ECO:0000259" key="2">
    <source>
        <dbReference type="Pfam" id="PF03795"/>
    </source>
</evidence>
<dbReference type="OrthoDB" id="9814407at2"/>
<dbReference type="Pfam" id="PF03795">
    <property type="entry name" value="YCII"/>
    <property type="match status" value="1"/>
</dbReference>
<dbReference type="AlphaFoldDB" id="A0A1T3P6Q1"/>
<reference evidence="3 4" key="1">
    <citation type="submission" date="2017-03" db="EMBL/GenBank/DDBJ databases">
        <title>Draft genome sequence of Streptomyces scabrisporus NF3, endophyte isolated from Amphipterygium adstringens.</title>
        <authorList>
            <person name="Vazquez M."/>
            <person name="Ceapa C.D."/>
            <person name="Rodriguez Luna D."/>
            <person name="Sanchez Esquivel S."/>
        </authorList>
    </citation>
    <scope>NUCLEOTIDE SEQUENCE [LARGE SCALE GENOMIC DNA]</scope>
    <source>
        <strain evidence="3 4">NF3</strain>
    </source>
</reference>
<dbReference type="STRING" id="159449.B4N89_01670"/>
<dbReference type="PANTHER" id="PTHR37828">
    <property type="entry name" value="GSR2449 PROTEIN"/>
    <property type="match status" value="1"/>
</dbReference>
<name>A0A1T3P6Q1_9ACTN</name>
<dbReference type="Gene3D" id="3.30.70.1060">
    <property type="entry name" value="Dimeric alpha+beta barrel"/>
    <property type="match status" value="1"/>
</dbReference>
<dbReference type="InterPro" id="IPR011008">
    <property type="entry name" value="Dimeric_a/b-barrel"/>
</dbReference>
<dbReference type="Proteomes" id="UP000190037">
    <property type="component" value="Unassembled WGS sequence"/>
</dbReference>
<protein>
    <recommendedName>
        <fullName evidence="2">YCII-related domain-containing protein</fullName>
    </recommendedName>
</protein>